<gene>
    <name evidence="2" type="ORF">ZOSMA_101G00630</name>
</gene>
<reference evidence="3" key="1">
    <citation type="journal article" date="2016" name="Nature">
        <title>The genome of the seagrass Zostera marina reveals angiosperm adaptation to the sea.</title>
        <authorList>
            <person name="Olsen J.L."/>
            <person name="Rouze P."/>
            <person name="Verhelst B."/>
            <person name="Lin Y.-C."/>
            <person name="Bayer T."/>
            <person name="Collen J."/>
            <person name="Dattolo E."/>
            <person name="De Paoli E."/>
            <person name="Dittami S."/>
            <person name="Maumus F."/>
            <person name="Michel G."/>
            <person name="Kersting A."/>
            <person name="Lauritano C."/>
            <person name="Lohaus R."/>
            <person name="Toepel M."/>
            <person name="Tonon T."/>
            <person name="Vanneste K."/>
            <person name="Amirebrahimi M."/>
            <person name="Brakel J."/>
            <person name="Bostroem C."/>
            <person name="Chovatia M."/>
            <person name="Grimwood J."/>
            <person name="Jenkins J.W."/>
            <person name="Jueterbock A."/>
            <person name="Mraz A."/>
            <person name="Stam W.T."/>
            <person name="Tice H."/>
            <person name="Bornberg-Bauer E."/>
            <person name="Green P.J."/>
            <person name="Pearson G.A."/>
            <person name="Procaccini G."/>
            <person name="Duarte C.M."/>
            <person name="Schmutz J."/>
            <person name="Reusch T.B.H."/>
            <person name="Van de Peer Y."/>
        </authorList>
    </citation>
    <scope>NUCLEOTIDE SEQUENCE [LARGE SCALE GENOMIC DNA]</scope>
    <source>
        <strain evidence="3">cv. Finnish</strain>
    </source>
</reference>
<accession>A0A0K9Q5K9</accession>
<dbReference type="EMBL" id="LFYR01000025">
    <property type="protein sequence ID" value="KMZ76479.1"/>
    <property type="molecule type" value="Genomic_DNA"/>
</dbReference>
<proteinExistence type="predicted"/>
<evidence type="ECO:0000256" key="1">
    <source>
        <dbReference type="SAM" id="MobiDB-lite"/>
    </source>
</evidence>
<keyword evidence="3" id="KW-1185">Reference proteome</keyword>
<feature type="region of interest" description="Disordered" evidence="1">
    <location>
        <begin position="149"/>
        <end position="171"/>
    </location>
</feature>
<feature type="compositionally biased region" description="Basic and acidic residues" evidence="1">
    <location>
        <begin position="149"/>
        <end position="159"/>
    </location>
</feature>
<name>A0A0K9Q5K9_ZOSMR</name>
<evidence type="ECO:0000313" key="3">
    <source>
        <dbReference type="Proteomes" id="UP000036987"/>
    </source>
</evidence>
<dbReference type="Proteomes" id="UP000036987">
    <property type="component" value="Unassembled WGS sequence"/>
</dbReference>
<dbReference type="AlphaFoldDB" id="A0A0K9Q5K9"/>
<sequence>MATVEVQSVTHVLSSEPAEVESCEPVVIVEKPESQAVDDTAAAEIVGVEQKPVAVIEEEEEKINEEVIVEEKKLQVEADKVEVDEDVVAKEVEGEEEAAVEAPAQVTSSDVPAQVAAETDVPAQVAKETDVPAQVAEEPPLATTVIEVVEDKEASKETPAEIPGVEEESKE</sequence>
<protein>
    <submittedName>
        <fullName evidence="2">Uncharacterized protein</fullName>
    </submittedName>
</protein>
<organism evidence="2 3">
    <name type="scientific">Zostera marina</name>
    <name type="common">Eelgrass</name>
    <dbReference type="NCBI Taxonomy" id="29655"/>
    <lineage>
        <taxon>Eukaryota</taxon>
        <taxon>Viridiplantae</taxon>
        <taxon>Streptophyta</taxon>
        <taxon>Embryophyta</taxon>
        <taxon>Tracheophyta</taxon>
        <taxon>Spermatophyta</taxon>
        <taxon>Magnoliopsida</taxon>
        <taxon>Liliopsida</taxon>
        <taxon>Zosteraceae</taxon>
        <taxon>Zostera</taxon>
    </lineage>
</organism>
<evidence type="ECO:0000313" key="2">
    <source>
        <dbReference type="EMBL" id="KMZ76479.1"/>
    </source>
</evidence>
<comment type="caution">
    <text evidence="2">The sequence shown here is derived from an EMBL/GenBank/DDBJ whole genome shotgun (WGS) entry which is preliminary data.</text>
</comment>